<dbReference type="PANTHER" id="PTHR23021:SF11">
    <property type="entry name" value="SERPENTINE RECEPTOR, CLASS T"/>
    <property type="match status" value="1"/>
</dbReference>
<evidence type="ECO:0000313" key="3">
    <source>
        <dbReference type="Proteomes" id="UP000614601"/>
    </source>
</evidence>
<dbReference type="EMBL" id="CAJFCW020000005">
    <property type="protein sequence ID" value="CAG9118027.1"/>
    <property type="molecule type" value="Genomic_DNA"/>
</dbReference>
<dbReference type="Proteomes" id="UP000614601">
    <property type="component" value="Unassembled WGS sequence"/>
</dbReference>
<keyword evidence="1" id="KW-0472">Membrane</keyword>
<keyword evidence="1" id="KW-0812">Transmembrane</keyword>
<evidence type="ECO:0008006" key="4">
    <source>
        <dbReference type="Google" id="ProtNLM"/>
    </source>
</evidence>
<protein>
    <recommendedName>
        <fullName evidence="4">G_PROTEIN_RECEP_F1_2 domain-containing protein</fullName>
    </recommendedName>
</protein>
<dbReference type="EMBL" id="CAJFDH010000005">
    <property type="protein sequence ID" value="CAD5223493.1"/>
    <property type="molecule type" value="Genomic_DNA"/>
</dbReference>
<evidence type="ECO:0000313" key="2">
    <source>
        <dbReference type="EMBL" id="CAD5223493.1"/>
    </source>
</evidence>
<comment type="caution">
    <text evidence="2">The sequence shown here is derived from an EMBL/GenBank/DDBJ whole genome shotgun (WGS) entry which is preliminary data.</text>
</comment>
<keyword evidence="1" id="KW-1133">Transmembrane helix</keyword>
<accession>A0A811L8L7</accession>
<keyword evidence="3" id="KW-1185">Reference proteome</keyword>
<dbReference type="OrthoDB" id="5852530at2759"/>
<organism evidence="2 3">
    <name type="scientific">Bursaphelenchus okinawaensis</name>
    <dbReference type="NCBI Taxonomy" id="465554"/>
    <lineage>
        <taxon>Eukaryota</taxon>
        <taxon>Metazoa</taxon>
        <taxon>Ecdysozoa</taxon>
        <taxon>Nematoda</taxon>
        <taxon>Chromadorea</taxon>
        <taxon>Rhabditida</taxon>
        <taxon>Tylenchina</taxon>
        <taxon>Tylenchomorpha</taxon>
        <taxon>Aphelenchoidea</taxon>
        <taxon>Aphelenchoididae</taxon>
        <taxon>Bursaphelenchus</taxon>
    </lineage>
</organism>
<gene>
    <name evidence="2" type="ORF">BOKJ2_LOCUS10263</name>
</gene>
<dbReference type="Pfam" id="PF10321">
    <property type="entry name" value="7TM_GPCR_Srt"/>
    <property type="match status" value="1"/>
</dbReference>
<sequence length="119" mass="13881">MELPLFNSVEFEKLYNCSLYDDGYFSEARRPNPLVGFVYMTTGITYELLYIPCLITMATPKFFNNSCYKFMFFIGLIDILTIPFNAILYGYFAWKGYVYCDTPGLMYFAAAFTTVSYYN</sequence>
<reference evidence="2" key="1">
    <citation type="submission" date="2020-09" db="EMBL/GenBank/DDBJ databases">
        <authorList>
            <person name="Kikuchi T."/>
        </authorList>
    </citation>
    <scope>NUCLEOTIDE SEQUENCE</scope>
    <source>
        <strain evidence="2">SH1</strain>
    </source>
</reference>
<evidence type="ECO:0000256" key="1">
    <source>
        <dbReference type="SAM" id="Phobius"/>
    </source>
</evidence>
<feature type="transmembrane region" description="Helical" evidence="1">
    <location>
        <begin position="70"/>
        <end position="90"/>
    </location>
</feature>
<name>A0A811L8L7_9BILA</name>
<dbReference type="PANTHER" id="PTHR23021">
    <property type="entry name" value="SERPENTINE RECEPTOR, CLASS T"/>
    <property type="match status" value="1"/>
</dbReference>
<feature type="transmembrane region" description="Helical" evidence="1">
    <location>
        <begin position="37"/>
        <end position="58"/>
    </location>
</feature>
<dbReference type="InterPro" id="IPR019425">
    <property type="entry name" value="7TM_GPCR_serpentine_rcpt_Srt"/>
</dbReference>
<proteinExistence type="predicted"/>
<dbReference type="AlphaFoldDB" id="A0A811L8L7"/>
<feature type="transmembrane region" description="Helical" evidence="1">
    <location>
        <begin position="96"/>
        <end position="118"/>
    </location>
</feature>
<dbReference type="Proteomes" id="UP000783686">
    <property type="component" value="Unassembled WGS sequence"/>
</dbReference>